<dbReference type="PANTHER" id="PTHR16288:SF0">
    <property type="entry name" value="TRNA (GUANINE-N(7)-)-METHYLTRANSFERASE NON-CATALYTIC SUBUNIT WDR4"/>
    <property type="match status" value="1"/>
</dbReference>
<dbReference type="GO" id="GO:0005634">
    <property type="term" value="C:nucleus"/>
    <property type="evidence" value="ECO:0007669"/>
    <property type="project" value="UniProtKB-SubCell"/>
</dbReference>
<organism evidence="8 9">
    <name type="scientific">Gnathostoma spinigerum</name>
    <dbReference type="NCBI Taxonomy" id="75299"/>
    <lineage>
        <taxon>Eukaryota</taxon>
        <taxon>Metazoa</taxon>
        <taxon>Ecdysozoa</taxon>
        <taxon>Nematoda</taxon>
        <taxon>Chromadorea</taxon>
        <taxon>Rhabditida</taxon>
        <taxon>Spirurina</taxon>
        <taxon>Gnathostomatomorpha</taxon>
        <taxon>Gnathostomatoidea</taxon>
        <taxon>Gnathostomatidae</taxon>
        <taxon>Gnathostoma</taxon>
    </lineage>
</organism>
<dbReference type="SMART" id="SM00320">
    <property type="entry name" value="WD40"/>
    <property type="match status" value="2"/>
</dbReference>
<evidence type="ECO:0000256" key="3">
    <source>
        <dbReference type="ARBA" id="ARBA00022694"/>
    </source>
</evidence>
<reference evidence="8 9" key="1">
    <citation type="submission" date="2024-08" db="EMBL/GenBank/DDBJ databases">
        <title>Gnathostoma spinigerum genome.</title>
        <authorList>
            <person name="Gonzalez-Bertolin B."/>
            <person name="Monzon S."/>
            <person name="Zaballos A."/>
            <person name="Jimenez P."/>
            <person name="Dekumyoy P."/>
            <person name="Varona S."/>
            <person name="Cuesta I."/>
            <person name="Sumanam S."/>
            <person name="Adisakwattana P."/>
            <person name="Gasser R.B."/>
            <person name="Hernandez-Gonzalez A."/>
            <person name="Young N.D."/>
            <person name="Perteguer M.J."/>
        </authorList>
    </citation>
    <scope>NUCLEOTIDE SEQUENCE [LARGE SCALE GENOMIC DNA]</scope>
    <source>
        <strain evidence="8">AL3</strain>
        <tissue evidence="8">Liver</tissue>
    </source>
</reference>
<dbReference type="Proteomes" id="UP001608902">
    <property type="component" value="Unassembled WGS sequence"/>
</dbReference>
<dbReference type="AlphaFoldDB" id="A0ABD6E808"/>
<evidence type="ECO:0000256" key="5">
    <source>
        <dbReference type="ARBA" id="ARBA00023242"/>
    </source>
</evidence>
<comment type="function">
    <text evidence="6">Required for the Mettl1-dependent formation of N(7)-methylguanine at position 46 (m7G46) in tRNA. In the Mettl1-wuho methyltransferase complex, it is required to stabilize and induce conformational changes of the catalytic subunit. Required for binding of nanos mRNA and repression of translation by the mei-P26-bgcn-bam-sxl complex. May cooperate with mei-P26 and nanos to derepress the BMP signaling pathway. May cooperate with mei-P26 to suppress expression of a subset of microRNAs. May cooperate with mei-P26 to regulate bam expression levels in germline cells during gametogenesis. Required to promote mitosis to meiosis transition during gametogenesis. May regulate germline cell division in part by regulating ribosome biogenesis.</text>
</comment>
<comment type="subcellular location">
    <subcellularLocation>
        <location evidence="1">Nucleus</location>
    </subcellularLocation>
</comment>
<evidence type="ECO:0000256" key="7">
    <source>
        <dbReference type="ARBA" id="ARBA00093542"/>
    </source>
</evidence>
<evidence type="ECO:0000256" key="4">
    <source>
        <dbReference type="ARBA" id="ARBA00022737"/>
    </source>
</evidence>
<dbReference type="InterPro" id="IPR028884">
    <property type="entry name" value="Trm82"/>
</dbReference>
<name>A0ABD6E808_9BILA</name>
<dbReference type="PANTHER" id="PTHR16288">
    <property type="entry name" value="WD40 REPEAT PROTEIN 4"/>
    <property type="match status" value="1"/>
</dbReference>
<keyword evidence="5" id="KW-0539">Nucleus</keyword>
<comment type="caution">
    <text evidence="8">The sequence shown here is derived from an EMBL/GenBank/DDBJ whole genome shotgun (WGS) entry which is preliminary data.</text>
</comment>
<keyword evidence="3" id="KW-0819">tRNA processing</keyword>
<dbReference type="GO" id="GO:0008033">
    <property type="term" value="P:tRNA processing"/>
    <property type="evidence" value="ECO:0007669"/>
    <property type="project" value="UniProtKB-KW"/>
</dbReference>
<sequence length="276" mass="31862">MFYGVNPHYVAVEWNLFYKYFARMRCTKEKPAEGIICGFYQESESVEKPILGHLSMLLDMAISEDGRYVLTSDRDEKLRISRYPQTFVIHQYCLSHSSYINCVNVFKDVCFTSGGDGLILAWNIDDGSLLCTESTFRNQPVRCTRIRPSSEDVVRIGCALKDSSVVHVFEYSRSRNAFRNIKVVECTGVVYDMTFVSGRDCLLVLTRNGLWSASLSHELQTTSVSGITKQLYDAISQSRYEFVSMEKNVMFNNVEKYLEKKEDREKQRKRKREISA</sequence>
<evidence type="ECO:0000256" key="2">
    <source>
        <dbReference type="ARBA" id="ARBA00022574"/>
    </source>
</evidence>
<proteinExistence type="predicted"/>
<accession>A0ABD6E808</accession>
<evidence type="ECO:0008006" key="10">
    <source>
        <dbReference type="Google" id="ProtNLM"/>
    </source>
</evidence>
<evidence type="ECO:0000313" key="8">
    <source>
        <dbReference type="EMBL" id="MFH4976220.1"/>
    </source>
</evidence>
<evidence type="ECO:0000313" key="9">
    <source>
        <dbReference type="Proteomes" id="UP001608902"/>
    </source>
</evidence>
<dbReference type="InterPro" id="IPR001680">
    <property type="entry name" value="WD40_rpt"/>
</dbReference>
<dbReference type="InterPro" id="IPR015943">
    <property type="entry name" value="WD40/YVTN_repeat-like_dom_sf"/>
</dbReference>
<protein>
    <recommendedName>
        <fullName evidence="10">WD repeat-containing protein 4 homolog</fullName>
    </recommendedName>
</protein>
<dbReference type="Gene3D" id="2.130.10.10">
    <property type="entry name" value="YVTN repeat-like/Quinoprotein amine dehydrogenase"/>
    <property type="match status" value="1"/>
</dbReference>
<dbReference type="EMBL" id="JBGFUD010001386">
    <property type="protein sequence ID" value="MFH4976220.1"/>
    <property type="molecule type" value="Genomic_DNA"/>
</dbReference>
<evidence type="ECO:0000256" key="6">
    <source>
        <dbReference type="ARBA" id="ARBA00093337"/>
    </source>
</evidence>
<comment type="subunit">
    <text evidence="7">Forms a heterodimer with the catalytic subunit Mettl1. Interacts with mei-P26 and weakly interacts with bgcn; required for the function or formation of the mei-P26-bgcn-bam-sxl complex. Interacts with nanos; may be involved in mei-P26-dependent derepression of the BMP signaling pathway. Interacts with Myc; the interaction may be mediated by mei-P26 and may be involved in the regulation of ribosome biogenesis.</text>
</comment>
<dbReference type="InterPro" id="IPR036322">
    <property type="entry name" value="WD40_repeat_dom_sf"/>
</dbReference>
<keyword evidence="9" id="KW-1185">Reference proteome</keyword>
<evidence type="ECO:0000256" key="1">
    <source>
        <dbReference type="ARBA" id="ARBA00004123"/>
    </source>
</evidence>
<keyword evidence="4" id="KW-0677">Repeat</keyword>
<gene>
    <name evidence="8" type="ORF">AB6A40_002929</name>
</gene>
<dbReference type="SUPFAM" id="SSF50978">
    <property type="entry name" value="WD40 repeat-like"/>
    <property type="match status" value="1"/>
</dbReference>
<keyword evidence="2" id="KW-0853">WD repeat</keyword>